<sequence length="258" mass="29810">MNKASLWGHCDAILAATSLPKQILRKLLPDAIDFTSQNYTSGDDHPVIYMFNEQVIHIFFSFFKVKYKEMIPLIPFVHFKDNPSVNYQTSPILYVDSLLIVFGGQVMWHLNKVIGKFMGTSEIQHFSKMKYLSHKVFRENIEAITMTTTPTGEVGTIDDFPYCKQLSELWHTRAIINNETTFWTARYEVIDKSVQGAAVNIQVKNIEGLPSQTLDIPPIQENILGGFQLTFDWKLWWPKKYQPIQKKENTELLEELSS</sequence>
<dbReference type="Proteomes" id="UP000585050">
    <property type="component" value="Unassembled WGS sequence"/>
</dbReference>
<dbReference type="RefSeq" id="WP_168880517.1">
    <property type="nucleotide sequence ID" value="NZ_JABAIL010000001.1"/>
</dbReference>
<evidence type="ECO:0000313" key="1">
    <source>
        <dbReference type="EMBL" id="NLR89832.1"/>
    </source>
</evidence>
<name>A0A7X8SGT1_9BACT</name>
<gene>
    <name evidence="1" type="ORF">HGP29_01385</name>
</gene>
<evidence type="ECO:0000313" key="2">
    <source>
        <dbReference type="Proteomes" id="UP000585050"/>
    </source>
</evidence>
<dbReference type="SUPFAM" id="SSF160104">
    <property type="entry name" value="Acetoacetate decarboxylase-like"/>
    <property type="match status" value="1"/>
</dbReference>
<proteinExistence type="predicted"/>
<keyword evidence="2" id="KW-1185">Reference proteome</keyword>
<dbReference type="EMBL" id="JABAIL010000001">
    <property type="protein sequence ID" value="NLR89832.1"/>
    <property type="molecule type" value="Genomic_DNA"/>
</dbReference>
<dbReference type="InterPro" id="IPR023375">
    <property type="entry name" value="ADC_dom_sf"/>
</dbReference>
<accession>A0A7X8SGT1</accession>
<reference evidence="1 2" key="1">
    <citation type="submission" date="2020-04" db="EMBL/GenBank/DDBJ databases">
        <title>Flammeovirga sp. SR4, a novel species isolated from seawater.</title>
        <authorList>
            <person name="Wang X."/>
        </authorList>
    </citation>
    <scope>NUCLEOTIDE SEQUENCE [LARGE SCALE GENOMIC DNA]</scope>
    <source>
        <strain evidence="1 2">SR4</strain>
    </source>
</reference>
<comment type="caution">
    <text evidence="1">The sequence shown here is derived from an EMBL/GenBank/DDBJ whole genome shotgun (WGS) entry which is preliminary data.</text>
</comment>
<protein>
    <submittedName>
        <fullName evidence="1">Uncharacterized protein</fullName>
    </submittedName>
</protein>
<organism evidence="1 2">
    <name type="scientific">Flammeovirga agarivorans</name>
    <dbReference type="NCBI Taxonomy" id="2726742"/>
    <lineage>
        <taxon>Bacteria</taxon>
        <taxon>Pseudomonadati</taxon>
        <taxon>Bacteroidota</taxon>
        <taxon>Cytophagia</taxon>
        <taxon>Cytophagales</taxon>
        <taxon>Flammeovirgaceae</taxon>
        <taxon>Flammeovirga</taxon>
    </lineage>
</organism>
<dbReference type="AlphaFoldDB" id="A0A7X8SGT1"/>